<keyword evidence="4 5" id="KW-0802">TPR repeat</keyword>
<dbReference type="InterPro" id="IPR051263">
    <property type="entry name" value="C-type_cytochrome_biogenesis"/>
</dbReference>
<dbReference type="InterPro" id="IPR056413">
    <property type="entry name" value="TPR_CcmH_CycH"/>
</dbReference>
<evidence type="ECO:0000256" key="6">
    <source>
        <dbReference type="SAM" id="Phobius"/>
    </source>
</evidence>
<name>A0ABQ2WBM8_9ALTE</name>
<evidence type="ECO:0000256" key="3">
    <source>
        <dbReference type="ARBA" id="ARBA00022748"/>
    </source>
</evidence>
<keyword evidence="3" id="KW-0201">Cytochrome c-type biogenesis</keyword>
<evidence type="ECO:0000259" key="7">
    <source>
        <dbReference type="Pfam" id="PF23892"/>
    </source>
</evidence>
<evidence type="ECO:0000256" key="4">
    <source>
        <dbReference type="ARBA" id="ARBA00022803"/>
    </source>
</evidence>
<dbReference type="Pfam" id="PF23892">
    <property type="entry name" value="Ig_CycH"/>
    <property type="match status" value="1"/>
</dbReference>
<keyword evidence="10" id="KW-1185">Reference proteome</keyword>
<dbReference type="PROSITE" id="PS50293">
    <property type="entry name" value="TPR_REGION"/>
    <property type="match status" value="1"/>
</dbReference>
<feature type="domain" description="Cytochrome c-type biogenesis protein H Ig-like" evidence="7">
    <location>
        <begin position="324"/>
        <end position="419"/>
    </location>
</feature>
<sequence length="432" mass="47399">MMWQLAIGVLVMLVLSAIFIVWPRKANARNNQTPAQLFEERLQLLVLARDAGELAEQDFVAAASELKQQFLEQEQQIVRYQQPKQKMLFHLTLFVFVAAIVGVVYSQNGHYRQLTDWELAQQNLASYGQRALLGEGEAMNEKDMQLFSLALRTKLANEGDDAVAWMLLGRVWMTLGMLEESVESFERALTLMPERIPLLISYSQALIMLGDDYNLAKAGQSVAKVLIQEPENIDAVSLMALIASERGDDEQAMASWQILAQRLEQGDPRLEVVNARLAELAAKQQSAVDAGASTALSPAESVASDASGSMTLEDNADVKAQRTITISLSVAEQLAQTYPNASLFVFARAVDGPPIPMAAKRLPLSAGQLSISLTTADAMQAGWDLTQADTVEVVARMSVSGTVERSAQDVEVVSTPQRFDQPHLTIQLILEP</sequence>
<evidence type="ECO:0000259" key="8">
    <source>
        <dbReference type="Pfam" id="PF23914"/>
    </source>
</evidence>
<dbReference type="SUPFAM" id="SSF48452">
    <property type="entry name" value="TPR-like"/>
    <property type="match status" value="1"/>
</dbReference>
<dbReference type="Proteomes" id="UP000634667">
    <property type="component" value="Unassembled WGS sequence"/>
</dbReference>
<dbReference type="Pfam" id="PF23914">
    <property type="entry name" value="TPR_CcmH_CycH"/>
    <property type="match status" value="1"/>
</dbReference>
<dbReference type="InterPro" id="IPR019734">
    <property type="entry name" value="TPR_rpt"/>
</dbReference>
<dbReference type="PANTHER" id="PTHR47870:SF1">
    <property type="entry name" value="CYTOCHROME C-TYPE BIOGENESIS PROTEIN CCMH"/>
    <property type="match status" value="1"/>
</dbReference>
<proteinExistence type="predicted"/>
<dbReference type="InterPro" id="IPR011990">
    <property type="entry name" value="TPR-like_helical_dom_sf"/>
</dbReference>
<dbReference type="PANTHER" id="PTHR47870">
    <property type="entry name" value="CYTOCHROME C-TYPE BIOGENESIS PROTEIN CCMH"/>
    <property type="match status" value="1"/>
</dbReference>
<comment type="subcellular location">
    <subcellularLocation>
        <location evidence="1">Cell envelope</location>
    </subcellularLocation>
</comment>
<keyword evidence="6" id="KW-0472">Membrane</keyword>
<organism evidence="9 10">
    <name type="scientific">Alishewanella tabrizica</name>
    <dbReference type="NCBI Taxonomy" id="671278"/>
    <lineage>
        <taxon>Bacteria</taxon>
        <taxon>Pseudomonadati</taxon>
        <taxon>Pseudomonadota</taxon>
        <taxon>Gammaproteobacteria</taxon>
        <taxon>Alteromonadales</taxon>
        <taxon>Alteromonadaceae</taxon>
        <taxon>Alishewanella</taxon>
    </lineage>
</organism>
<feature type="transmembrane region" description="Helical" evidence="6">
    <location>
        <begin position="87"/>
        <end position="105"/>
    </location>
</feature>
<dbReference type="PROSITE" id="PS50005">
    <property type="entry name" value="TPR"/>
    <property type="match status" value="1"/>
</dbReference>
<keyword evidence="6" id="KW-0812">Transmembrane</keyword>
<reference evidence="10" key="1">
    <citation type="journal article" date="2019" name="Int. J. Syst. Evol. Microbiol.">
        <title>The Global Catalogue of Microorganisms (GCM) 10K type strain sequencing project: providing services to taxonomists for standard genome sequencing and annotation.</title>
        <authorList>
            <consortium name="The Broad Institute Genomics Platform"/>
            <consortium name="The Broad Institute Genome Sequencing Center for Infectious Disease"/>
            <person name="Wu L."/>
            <person name="Ma J."/>
        </authorList>
    </citation>
    <scope>NUCLEOTIDE SEQUENCE [LARGE SCALE GENOMIC DNA]</scope>
    <source>
        <strain evidence="10">KCTC 23723</strain>
    </source>
</reference>
<dbReference type="RefSeq" id="WP_189479286.1">
    <property type="nucleotide sequence ID" value="NZ_BMYR01000001.1"/>
</dbReference>
<accession>A0ABQ2WBM8</accession>
<dbReference type="NCBIfam" id="TIGR03142">
    <property type="entry name" value="cytochro_ccmI"/>
    <property type="match status" value="1"/>
</dbReference>
<feature type="transmembrane region" description="Helical" evidence="6">
    <location>
        <begin position="6"/>
        <end position="22"/>
    </location>
</feature>
<protein>
    <submittedName>
        <fullName evidence="9">C-type cytochrome biogenesis protein CcmI</fullName>
    </submittedName>
</protein>
<evidence type="ECO:0000313" key="9">
    <source>
        <dbReference type="EMBL" id="GGW48715.1"/>
    </source>
</evidence>
<dbReference type="SMART" id="SM00028">
    <property type="entry name" value="TPR"/>
    <property type="match status" value="1"/>
</dbReference>
<dbReference type="InterPro" id="IPR017560">
    <property type="entry name" value="Cyt_c_biogenesis_CcmI"/>
</dbReference>
<evidence type="ECO:0000256" key="2">
    <source>
        <dbReference type="ARBA" id="ARBA00022737"/>
    </source>
</evidence>
<evidence type="ECO:0000256" key="5">
    <source>
        <dbReference type="PROSITE-ProRule" id="PRU00339"/>
    </source>
</evidence>
<feature type="repeat" description="TPR" evidence="5">
    <location>
        <begin position="162"/>
        <end position="195"/>
    </location>
</feature>
<gene>
    <name evidence="9" type="ORF">GCM10008111_00490</name>
</gene>
<keyword evidence="6" id="KW-1133">Transmembrane helix</keyword>
<dbReference type="Gene3D" id="1.25.40.10">
    <property type="entry name" value="Tetratricopeptide repeat domain"/>
    <property type="match status" value="1"/>
</dbReference>
<dbReference type="InterPro" id="IPR056412">
    <property type="entry name" value="Ig_CycH"/>
</dbReference>
<evidence type="ECO:0000313" key="10">
    <source>
        <dbReference type="Proteomes" id="UP000634667"/>
    </source>
</evidence>
<dbReference type="EMBL" id="BMYR01000001">
    <property type="protein sequence ID" value="GGW48715.1"/>
    <property type="molecule type" value="Genomic_DNA"/>
</dbReference>
<keyword evidence="2" id="KW-0677">Repeat</keyword>
<feature type="domain" description="Cytochrome c-type biogenesis protein H TPR" evidence="8">
    <location>
        <begin position="113"/>
        <end position="269"/>
    </location>
</feature>
<evidence type="ECO:0000256" key="1">
    <source>
        <dbReference type="ARBA" id="ARBA00004196"/>
    </source>
</evidence>
<comment type="caution">
    <text evidence="9">The sequence shown here is derived from an EMBL/GenBank/DDBJ whole genome shotgun (WGS) entry which is preliminary data.</text>
</comment>